<accession>A0A1W2F2Z3</accession>
<dbReference type="Proteomes" id="UP000192678">
    <property type="component" value="Unassembled WGS sequence"/>
</dbReference>
<keyword evidence="3" id="KW-1185">Reference proteome</keyword>
<name>A0A1W2F2Z3_9SPHI</name>
<dbReference type="STRING" id="475255.SAMN04488101_11973"/>
<organism evidence="2 3">
    <name type="scientific">Pedobacter nyackensis</name>
    <dbReference type="NCBI Taxonomy" id="475255"/>
    <lineage>
        <taxon>Bacteria</taxon>
        <taxon>Pseudomonadati</taxon>
        <taxon>Bacteroidota</taxon>
        <taxon>Sphingobacteriia</taxon>
        <taxon>Sphingobacteriales</taxon>
        <taxon>Sphingobacteriaceae</taxon>
        <taxon>Pedobacter</taxon>
    </lineage>
</organism>
<dbReference type="InterPro" id="IPR001387">
    <property type="entry name" value="Cro/C1-type_HTH"/>
</dbReference>
<dbReference type="Gene3D" id="1.10.260.40">
    <property type="entry name" value="lambda repressor-like DNA-binding domains"/>
    <property type="match status" value="1"/>
</dbReference>
<evidence type="ECO:0000313" key="3">
    <source>
        <dbReference type="Proteomes" id="UP000192678"/>
    </source>
</evidence>
<dbReference type="SMART" id="SM00530">
    <property type="entry name" value="HTH_XRE"/>
    <property type="match status" value="1"/>
</dbReference>
<keyword evidence="2" id="KW-0238">DNA-binding</keyword>
<dbReference type="Pfam" id="PF13443">
    <property type="entry name" value="HTH_26"/>
    <property type="match status" value="1"/>
</dbReference>
<evidence type="ECO:0000313" key="2">
    <source>
        <dbReference type="EMBL" id="SMD16290.1"/>
    </source>
</evidence>
<proteinExistence type="predicted"/>
<gene>
    <name evidence="2" type="ORF">SAMN04488101_11973</name>
</gene>
<dbReference type="OrthoDB" id="1098513at2"/>
<dbReference type="InterPro" id="IPR010982">
    <property type="entry name" value="Lambda_DNA-bd_dom_sf"/>
</dbReference>
<dbReference type="CDD" id="cd00093">
    <property type="entry name" value="HTH_XRE"/>
    <property type="match status" value="1"/>
</dbReference>
<dbReference type="RefSeq" id="WP_084291968.1">
    <property type="nucleotide sequence ID" value="NZ_FWYB01000019.1"/>
</dbReference>
<dbReference type="AlphaFoldDB" id="A0A1W2F2Z3"/>
<protein>
    <submittedName>
        <fullName evidence="2">Cro/C1-type HTH DNA-binding domain-containing protein</fullName>
    </submittedName>
</protein>
<feature type="domain" description="HTH cro/C1-type" evidence="1">
    <location>
        <begin position="15"/>
        <end position="71"/>
    </location>
</feature>
<reference evidence="2 3" key="1">
    <citation type="submission" date="2017-04" db="EMBL/GenBank/DDBJ databases">
        <authorList>
            <person name="Afonso C.L."/>
            <person name="Miller P.J."/>
            <person name="Scott M.A."/>
            <person name="Spackman E."/>
            <person name="Goraichik I."/>
            <person name="Dimitrov K.M."/>
            <person name="Suarez D.L."/>
            <person name="Swayne D.E."/>
        </authorList>
    </citation>
    <scope>NUCLEOTIDE SEQUENCE [LARGE SCALE GENOMIC DNA]</scope>
    <source>
        <strain evidence="2 3">DSM 19625</strain>
    </source>
</reference>
<evidence type="ECO:0000259" key="1">
    <source>
        <dbReference type="PROSITE" id="PS50943"/>
    </source>
</evidence>
<sequence>MSEISKIEQFVIDRVRELRMKAGISQVSLSVDMELNAKFVGNVESGKTPDKYNLNHLNKISEILNCSMKDFFPDEALPGEISKRKRMPK</sequence>
<dbReference type="EMBL" id="FWYB01000019">
    <property type="protein sequence ID" value="SMD16290.1"/>
    <property type="molecule type" value="Genomic_DNA"/>
</dbReference>
<dbReference type="PROSITE" id="PS50943">
    <property type="entry name" value="HTH_CROC1"/>
    <property type="match status" value="1"/>
</dbReference>
<dbReference type="SUPFAM" id="SSF47413">
    <property type="entry name" value="lambda repressor-like DNA-binding domains"/>
    <property type="match status" value="1"/>
</dbReference>
<dbReference type="GO" id="GO:0003677">
    <property type="term" value="F:DNA binding"/>
    <property type="evidence" value="ECO:0007669"/>
    <property type="project" value="UniProtKB-KW"/>
</dbReference>